<dbReference type="PANTHER" id="PTHR10527">
    <property type="entry name" value="IMPORTIN BETA"/>
    <property type="match status" value="1"/>
</dbReference>
<evidence type="ECO:0000313" key="11">
    <source>
        <dbReference type="Proteomes" id="UP001362899"/>
    </source>
</evidence>
<keyword evidence="7" id="KW-0539">Nucleus</keyword>
<dbReference type="PROSITE" id="PS50077">
    <property type="entry name" value="HEAT_REPEAT"/>
    <property type="match status" value="2"/>
</dbReference>
<keyword evidence="4" id="KW-0963">Cytoplasm</keyword>
<keyword evidence="11" id="KW-1185">Reference proteome</keyword>
<accession>A0AAV5RP44</accession>
<dbReference type="GO" id="GO:0005634">
    <property type="term" value="C:nucleus"/>
    <property type="evidence" value="ECO:0007669"/>
    <property type="project" value="UniProtKB-ARBA"/>
</dbReference>
<dbReference type="SUPFAM" id="SSF48371">
    <property type="entry name" value="ARM repeat"/>
    <property type="match status" value="2"/>
</dbReference>
<gene>
    <name evidence="10" type="ORF">DASB73_041710</name>
</gene>
<feature type="domain" description="Importin N-terminal" evidence="9">
    <location>
        <begin position="27"/>
        <end position="98"/>
    </location>
</feature>
<keyword evidence="5" id="KW-0677">Repeat</keyword>
<protein>
    <submittedName>
        <fullName evidence="10">Kap123 protein</fullName>
    </submittedName>
</protein>
<organism evidence="10 11">
    <name type="scientific">Starmerella bacillaris</name>
    <name type="common">Yeast</name>
    <name type="synonym">Candida zemplinina</name>
    <dbReference type="NCBI Taxonomy" id="1247836"/>
    <lineage>
        <taxon>Eukaryota</taxon>
        <taxon>Fungi</taxon>
        <taxon>Dikarya</taxon>
        <taxon>Ascomycota</taxon>
        <taxon>Saccharomycotina</taxon>
        <taxon>Dipodascomycetes</taxon>
        <taxon>Dipodascales</taxon>
        <taxon>Trichomonascaceae</taxon>
        <taxon>Starmerella</taxon>
    </lineage>
</organism>
<feature type="repeat" description="HEAT" evidence="8">
    <location>
        <begin position="171"/>
        <end position="210"/>
    </location>
</feature>
<evidence type="ECO:0000259" key="9">
    <source>
        <dbReference type="PROSITE" id="PS50166"/>
    </source>
</evidence>
<evidence type="ECO:0000256" key="7">
    <source>
        <dbReference type="ARBA" id="ARBA00023242"/>
    </source>
</evidence>
<dbReference type="GO" id="GO:0031267">
    <property type="term" value="F:small GTPase binding"/>
    <property type="evidence" value="ECO:0007669"/>
    <property type="project" value="InterPro"/>
</dbReference>
<dbReference type="Proteomes" id="UP001362899">
    <property type="component" value="Unassembled WGS sequence"/>
</dbReference>
<evidence type="ECO:0000313" key="10">
    <source>
        <dbReference type="EMBL" id="GMM53208.1"/>
    </source>
</evidence>
<dbReference type="InterPro" id="IPR016024">
    <property type="entry name" value="ARM-type_fold"/>
</dbReference>
<proteinExistence type="predicted"/>
<dbReference type="InterPro" id="IPR040122">
    <property type="entry name" value="Importin_beta"/>
</dbReference>
<dbReference type="GO" id="GO:0006606">
    <property type="term" value="P:protein import into nucleus"/>
    <property type="evidence" value="ECO:0007669"/>
    <property type="project" value="InterPro"/>
</dbReference>
<dbReference type="GO" id="GO:0005737">
    <property type="term" value="C:cytoplasm"/>
    <property type="evidence" value="ECO:0007669"/>
    <property type="project" value="UniProtKB-SubCell"/>
</dbReference>
<dbReference type="InterPro" id="IPR001494">
    <property type="entry name" value="Importin-beta_N"/>
</dbReference>
<name>A0AAV5RP44_STABA</name>
<comment type="caution">
    <text evidence="10">The sequence shown here is derived from an EMBL/GenBank/DDBJ whole genome shotgun (WGS) entry which is preliminary data.</text>
</comment>
<dbReference type="InterPro" id="IPR011989">
    <property type="entry name" value="ARM-like"/>
</dbReference>
<dbReference type="EMBL" id="BTGC01000008">
    <property type="protein sequence ID" value="GMM53208.1"/>
    <property type="molecule type" value="Genomic_DNA"/>
</dbReference>
<evidence type="ECO:0000256" key="5">
    <source>
        <dbReference type="ARBA" id="ARBA00022737"/>
    </source>
</evidence>
<dbReference type="PROSITE" id="PS50166">
    <property type="entry name" value="IMPORTIN_B_NT"/>
    <property type="match status" value="1"/>
</dbReference>
<dbReference type="Pfam" id="PF03810">
    <property type="entry name" value="IBN_N"/>
    <property type="match status" value="1"/>
</dbReference>
<comment type="subcellular location">
    <subcellularLocation>
        <location evidence="2">Cytoplasm</location>
    </subcellularLocation>
    <subcellularLocation>
        <location evidence="1">Nucleus</location>
    </subcellularLocation>
</comment>
<keyword evidence="6" id="KW-0653">Protein transport</keyword>
<keyword evidence="3" id="KW-0813">Transport</keyword>
<evidence type="ECO:0000256" key="4">
    <source>
        <dbReference type="ARBA" id="ARBA00022490"/>
    </source>
</evidence>
<reference evidence="10 11" key="1">
    <citation type="journal article" date="2023" name="Elife">
        <title>Identification of key yeast species and microbe-microbe interactions impacting larval growth of Drosophila in the wild.</title>
        <authorList>
            <person name="Mure A."/>
            <person name="Sugiura Y."/>
            <person name="Maeda R."/>
            <person name="Honda K."/>
            <person name="Sakurai N."/>
            <person name="Takahashi Y."/>
            <person name="Watada M."/>
            <person name="Katoh T."/>
            <person name="Gotoh A."/>
            <person name="Gotoh Y."/>
            <person name="Taniguchi I."/>
            <person name="Nakamura K."/>
            <person name="Hayashi T."/>
            <person name="Katayama T."/>
            <person name="Uemura T."/>
            <person name="Hattori Y."/>
        </authorList>
    </citation>
    <scope>NUCLEOTIDE SEQUENCE [LARGE SCALE GENOMIC DNA]</scope>
    <source>
        <strain evidence="10 11">SB-73</strain>
    </source>
</reference>
<dbReference type="Pfam" id="PF25780">
    <property type="entry name" value="TPR_IPO5"/>
    <property type="match status" value="1"/>
</dbReference>
<feature type="repeat" description="HEAT" evidence="8">
    <location>
        <begin position="404"/>
        <end position="442"/>
    </location>
</feature>
<dbReference type="InterPro" id="IPR021133">
    <property type="entry name" value="HEAT_type_2"/>
</dbReference>
<evidence type="ECO:0000256" key="2">
    <source>
        <dbReference type="ARBA" id="ARBA00004496"/>
    </source>
</evidence>
<dbReference type="AlphaFoldDB" id="A0AAV5RP44"/>
<dbReference type="Gene3D" id="1.25.10.10">
    <property type="entry name" value="Leucine-rich Repeat Variant"/>
    <property type="match status" value="1"/>
</dbReference>
<dbReference type="InterPro" id="IPR057672">
    <property type="entry name" value="TPR_IPO4/5"/>
</dbReference>
<evidence type="ECO:0000256" key="6">
    <source>
        <dbReference type="ARBA" id="ARBA00022927"/>
    </source>
</evidence>
<evidence type="ECO:0000256" key="8">
    <source>
        <dbReference type="PROSITE-ProRule" id="PRU00103"/>
    </source>
</evidence>
<evidence type="ECO:0000256" key="3">
    <source>
        <dbReference type="ARBA" id="ARBA00022448"/>
    </source>
</evidence>
<sequence length="1071" mass="116914">MDSYVTELVGTLERVLNARDSQSVKSATNELHKKWYKVPDTVPALIEILQVHPSPQIRQLSGVEVRKLIPKFWYERDNALDEDKIEAIKASLLSKSLGEENDLVRHTVARVISAIASIDLDLNRWPQLLPELFRAAREGDVRMREVATYVLYALLDSSDYCAAAAQSPEEVLPILAVTLNDPESLQVRVNSVLALSGLSTALTGAEAEQFQQLIPGVVNVLGQCVAANDDKSATQIFESLSELIDADASLLGPAFGELLAHMITNYGSNAEIDPEFRVSAMRVVATAVVYRYKRIQRMKMAPELTKMLVELIASECTRERAEGTENNDDDEDDEDDVTVLTLCLQALENLAARLPPSHVIAPLLQLLPSLVHTSDPALQRAGYLAFSVSCEGAPDFVASESATLLPWIVEGLQNNDISVRYAALQALCQFGEASGDELGKKHQTLVPLVYGILDAAPSLKVCESACTALAAIMRNLSNEIVTNEYLPGLMPRLLAVVRDADNLDLKGFVVTIIGTTAEVAGRNFLPYFQDTVNVLNHFVSAVTTNGFNAEELPLPSAKLISESLGALSRIACAVGPEAFAPFLDGWMAAVMVCLGSENSQLRELVPLYICEMADVYKGDFGGYVSHIVPHLINVIEMEEIYTDEAFQQAMLEGSAANGELQMDEIDDFGDGIKVNSDLCLEKEFVLDCLGTLWQKMPEAMTPFHDVSLEGFRSNSEHFYEDIRQSSIIGLWRMYQSLPNDENVRQICWEVTKDFLDAENDMGVVDTVFELITAAAKQMGAAAFPSEVVVQSVLTTVYEVIKKTHRVFEEFDGENDADGDAAGDEDSEAATQLVQTSLDLLVEIANVMGEQFVPLFEQFADALRPYAASAVDQERENGVAAFAELVGAMKAGITPWTEGLLQAFVAALDDKSEGVKSIAAYGVGFLATFSNDEKSVVSAYPVLFEKITLFLQNSESASPRAIANAAGGYARLALRYPQAVPVQPMECLATLSKALPLTDAYEEYPPILQFLAAADLPESAKQLVTTLWEQHLDAEKRNSVKSVSYSPADDPLGDAEALEAWKICAQKLGVTI</sequence>
<evidence type="ECO:0000256" key="1">
    <source>
        <dbReference type="ARBA" id="ARBA00004123"/>
    </source>
</evidence>